<dbReference type="Proteomes" id="UP000198341">
    <property type="component" value="Chromosome 13"/>
</dbReference>
<dbReference type="OrthoDB" id="2016221at2759"/>
<dbReference type="GeneID" id="19012262"/>
<dbReference type="EMBL" id="FO082266">
    <property type="protein sequence ID" value="CCO19175.1"/>
    <property type="molecule type" value="Genomic_DNA"/>
</dbReference>
<dbReference type="eggNOG" id="ENOG502QTKW">
    <property type="taxonomic scope" value="Eukaryota"/>
</dbReference>
<dbReference type="PANTHER" id="PTHR36334">
    <property type="entry name" value="PROTEIN, PUTATIVE (DUF2358)-RELATED"/>
    <property type="match status" value="1"/>
</dbReference>
<dbReference type="RefSeq" id="XP_007509372.1">
    <property type="nucleotide sequence ID" value="XM_007509310.1"/>
</dbReference>
<gene>
    <name evidence="1" type="ordered locus">Bathy13g00660</name>
</gene>
<proteinExistence type="predicted"/>
<evidence type="ECO:0000313" key="2">
    <source>
        <dbReference type="Proteomes" id="UP000198341"/>
    </source>
</evidence>
<name>K8F2W6_9CHLO</name>
<protein>
    <submittedName>
        <fullName evidence="1">Uncharacterized protein</fullName>
    </submittedName>
</protein>
<dbReference type="PANTHER" id="PTHR36334:SF1">
    <property type="entry name" value="PROTEIN, PUTATIVE (DUF2358)-RELATED"/>
    <property type="match status" value="1"/>
</dbReference>
<dbReference type="STRING" id="41875.K8F2W6"/>
<organism evidence="1 2">
    <name type="scientific">Bathycoccus prasinos</name>
    <dbReference type="NCBI Taxonomy" id="41875"/>
    <lineage>
        <taxon>Eukaryota</taxon>
        <taxon>Viridiplantae</taxon>
        <taxon>Chlorophyta</taxon>
        <taxon>Mamiellophyceae</taxon>
        <taxon>Mamiellales</taxon>
        <taxon>Bathycoccaceae</taxon>
        <taxon>Bathycoccus</taxon>
    </lineage>
</organism>
<reference evidence="1 2" key="1">
    <citation type="submission" date="2011-10" db="EMBL/GenBank/DDBJ databases">
        <authorList>
            <person name="Genoscope - CEA"/>
        </authorList>
    </citation>
    <scope>NUCLEOTIDE SEQUENCE [LARGE SCALE GENOMIC DNA]</scope>
    <source>
        <strain evidence="1 2">RCC 1105</strain>
    </source>
</reference>
<keyword evidence="2" id="KW-1185">Reference proteome</keyword>
<accession>K8F2W6</accession>
<dbReference type="GO" id="GO:0009507">
    <property type="term" value="C:chloroplast"/>
    <property type="evidence" value="ECO:0007669"/>
    <property type="project" value="TreeGrafter"/>
</dbReference>
<sequence length="299" mass="33388">MFASVSSFSTTKSSHALSSLALNRSRHRRSRRHRCSTNTPITTAEIPEVKGLSKDPCDAFECKGTSPAVESSLRQLARDLRDGKDSNRSIFPYAKDVRFSDGARRFSGSEKFKNCNCELNSIFGGEKISSSDNSKTNNNDNIRNRKFTNWVDSIEVLPGGSVAKILWRIESKDGKAKVKVETTLEMNLITGKVLSQDDQWTFLKGGEIIESKRKALAVPDKVGNAMDEIMRTVDDATRAARELVNSKNGGEDDFAVDPNDPMKFFSYENNQNRNLSEFALLLALLFLISKLYEQVALLK</sequence>
<dbReference type="AlphaFoldDB" id="K8F2W6"/>
<dbReference type="KEGG" id="bpg:Bathy13g00660"/>
<evidence type="ECO:0000313" key="1">
    <source>
        <dbReference type="EMBL" id="CCO19175.1"/>
    </source>
</evidence>